<name>A0ABN2QNF8_9ACTN</name>
<feature type="region of interest" description="Disordered" evidence="1">
    <location>
        <begin position="1"/>
        <end position="49"/>
    </location>
</feature>
<evidence type="ECO:0000256" key="1">
    <source>
        <dbReference type="SAM" id="MobiDB-lite"/>
    </source>
</evidence>
<dbReference type="EMBL" id="BAAAPB010000001">
    <property type="protein sequence ID" value="GAA1955232.1"/>
    <property type="molecule type" value="Genomic_DNA"/>
</dbReference>
<protein>
    <submittedName>
        <fullName evidence="2">Uncharacterized protein</fullName>
    </submittedName>
</protein>
<sequence>MPGESESRGNDDPKPQKPAGDDPRSGVETRSLIHSDMPKRKNGIAKAKH</sequence>
<evidence type="ECO:0000313" key="3">
    <source>
        <dbReference type="Proteomes" id="UP001500571"/>
    </source>
</evidence>
<feature type="compositionally biased region" description="Basic residues" evidence="1">
    <location>
        <begin position="40"/>
        <end position="49"/>
    </location>
</feature>
<gene>
    <name evidence="2" type="ORF">GCM10009798_13080</name>
</gene>
<dbReference type="Proteomes" id="UP001500571">
    <property type="component" value="Unassembled WGS sequence"/>
</dbReference>
<reference evidence="2 3" key="1">
    <citation type="journal article" date="2019" name="Int. J. Syst. Evol. Microbiol.">
        <title>The Global Catalogue of Microorganisms (GCM) 10K type strain sequencing project: providing services to taxonomists for standard genome sequencing and annotation.</title>
        <authorList>
            <consortium name="The Broad Institute Genomics Platform"/>
            <consortium name="The Broad Institute Genome Sequencing Center for Infectious Disease"/>
            <person name="Wu L."/>
            <person name="Ma J."/>
        </authorList>
    </citation>
    <scope>NUCLEOTIDE SEQUENCE [LARGE SCALE GENOMIC DNA]</scope>
    <source>
        <strain evidence="2 3">JCM 15309</strain>
    </source>
</reference>
<feature type="compositionally biased region" description="Basic and acidic residues" evidence="1">
    <location>
        <begin position="1"/>
        <end position="39"/>
    </location>
</feature>
<comment type="caution">
    <text evidence="2">The sequence shown here is derived from an EMBL/GenBank/DDBJ whole genome shotgun (WGS) entry which is preliminary data.</text>
</comment>
<organism evidence="2 3">
    <name type="scientific">Nocardioides panacihumi</name>
    <dbReference type="NCBI Taxonomy" id="400774"/>
    <lineage>
        <taxon>Bacteria</taxon>
        <taxon>Bacillati</taxon>
        <taxon>Actinomycetota</taxon>
        <taxon>Actinomycetes</taxon>
        <taxon>Propionibacteriales</taxon>
        <taxon>Nocardioidaceae</taxon>
        <taxon>Nocardioides</taxon>
    </lineage>
</organism>
<keyword evidence="3" id="KW-1185">Reference proteome</keyword>
<evidence type="ECO:0000313" key="2">
    <source>
        <dbReference type="EMBL" id="GAA1955232.1"/>
    </source>
</evidence>
<accession>A0ABN2QNF8</accession>
<proteinExistence type="predicted"/>